<feature type="transmembrane region" description="Helical" evidence="6">
    <location>
        <begin position="6"/>
        <end position="28"/>
    </location>
</feature>
<feature type="transmembrane region" description="Helical" evidence="6">
    <location>
        <begin position="63"/>
        <end position="84"/>
    </location>
</feature>
<evidence type="ECO:0000313" key="8">
    <source>
        <dbReference type="Proteomes" id="UP001146120"/>
    </source>
</evidence>
<sequence length="117" mass="12717">MTQVYDILGLIGSFIIASALVPQIYKVYTTKSAADISRAFQLLYVLGLTLIVIYGVGEGLWPVYIPCALELAGGLLLMLMKIYYDRKEAETMSRSGTPTDEYHSPPLTPQAAGAAQV</sequence>
<dbReference type="AlphaFoldDB" id="A0AAV2YUN0"/>
<gene>
    <name evidence="7" type="ORF">N0F65_009619</name>
</gene>
<feature type="transmembrane region" description="Helical" evidence="6">
    <location>
        <begin position="40"/>
        <end position="57"/>
    </location>
</feature>
<reference evidence="7" key="2">
    <citation type="journal article" date="2023" name="Microbiol Resour">
        <title>Decontamination and Annotation of the Draft Genome Sequence of the Oomycete Lagenidium giganteum ARSEF 373.</title>
        <authorList>
            <person name="Morgan W.R."/>
            <person name="Tartar A."/>
        </authorList>
    </citation>
    <scope>NUCLEOTIDE SEQUENCE</scope>
    <source>
        <strain evidence="7">ARSEF 373</strain>
    </source>
</reference>
<evidence type="ECO:0000313" key="7">
    <source>
        <dbReference type="EMBL" id="DAZ97720.1"/>
    </source>
</evidence>
<dbReference type="GO" id="GO:0016020">
    <property type="term" value="C:membrane"/>
    <property type="evidence" value="ECO:0007669"/>
    <property type="project" value="UniProtKB-SubCell"/>
</dbReference>
<evidence type="ECO:0000256" key="1">
    <source>
        <dbReference type="ARBA" id="ARBA00004141"/>
    </source>
</evidence>
<name>A0AAV2YUN0_9STRA</name>
<evidence type="ECO:0008006" key="9">
    <source>
        <dbReference type="Google" id="ProtNLM"/>
    </source>
</evidence>
<accession>A0AAV2YUN0</accession>
<evidence type="ECO:0000256" key="3">
    <source>
        <dbReference type="ARBA" id="ARBA00022989"/>
    </source>
</evidence>
<comment type="subcellular location">
    <subcellularLocation>
        <location evidence="1">Membrane</location>
        <topology evidence="1">Multi-pass membrane protein</topology>
    </subcellularLocation>
</comment>
<dbReference type="InterPro" id="IPR006603">
    <property type="entry name" value="PQ-loop_rpt"/>
</dbReference>
<proteinExistence type="predicted"/>
<keyword evidence="4 6" id="KW-0472">Membrane</keyword>
<evidence type="ECO:0000256" key="5">
    <source>
        <dbReference type="SAM" id="MobiDB-lite"/>
    </source>
</evidence>
<evidence type="ECO:0000256" key="6">
    <source>
        <dbReference type="SAM" id="Phobius"/>
    </source>
</evidence>
<dbReference type="Proteomes" id="UP001146120">
    <property type="component" value="Unassembled WGS sequence"/>
</dbReference>
<reference evidence="7" key="1">
    <citation type="submission" date="2022-11" db="EMBL/GenBank/DDBJ databases">
        <authorList>
            <person name="Morgan W.R."/>
            <person name="Tartar A."/>
        </authorList>
    </citation>
    <scope>NUCLEOTIDE SEQUENCE</scope>
    <source>
        <strain evidence="7">ARSEF 373</strain>
    </source>
</reference>
<dbReference type="Gene3D" id="1.20.1280.290">
    <property type="match status" value="1"/>
</dbReference>
<dbReference type="Pfam" id="PF04193">
    <property type="entry name" value="PQ-loop"/>
    <property type="match status" value="1"/>
</dbReference>
<keyword evidence="2 6" id="KW-0812">Transmembrane</keyword>
<comment type="caution">
    <text evidence="7">The sequence shown here is derived from an EMBL/GenBank/DDBJ whole genome shotgun (WGS) entry which is preliminary data.</text>
</comment>
<dbReference type="EMBL" id="DAKRPA010000127">
    <property type="protein sequence ID" value="DAZ97720.1"/>
    <property type="molecule type" value="Genomic_DNA"/>
</dbReference>
<feature type="region of interest" description="Disordered" evidence="5">
    <location>
        <begin position="93"/>
        <end position="117"/>
    </location>
</feature>
<organism evidence="7 8">
    <name type="scientific">Lagenidium giganteum</name>
    <dbReference type="NCBI Taxonomy" id="4803"/>
    <lineage>
        <taxon>Eukaryota</taxon>
        <taxon>Sar</taxon>
        <taxon>Stramenopiles</taxon>
        <taxon>Oomycota</taxon>
        <taxon>Peronosporomycetes</taxon>
        <taxon>Pythiales</taxon>
        <taxon>Pythiaceae</taxon>
    </lineage>
</organism>
<protein>
    <recommendedName>
        <fullName evidence="9">PQ loop repeat protein</fullName>
    </recommendedName>
</protein>
<keyword evidence="8" id="KW-1185">Reference proteome</keyword>
<evidence type="ECO:0000256" key="2">
    <source>
        <dbReference type="ARBA" id="ARBA00022692"/>
    </source>
</evidence>
<evidence type="ECO:0000256" key="4">
    <source>
        <dbReference type="ARBA" id="ARBA00023136"/>
    </source>
</evidence>
<keyword evidence="3 6" id="KW-1133">Transmembrane helix</keyword>